<organism evidence="1 2">
    <name type="scientific">Dendrobium catenatum</name>
    <dbReference type="NCBI Taxonomy" id="906689"/>
    <lineage>
        <taxon>Eukaryota</taxon>
        <taxon>Viridiplantae</taxon>
        <taxon>Streptophyta</taxon>
        <taxon>Embryophyta</taxon>
        <taxon>Tracheophyta</taxon>
        <taxon>Spermatophyta</taxon>
        <taxon>Magnoliopsida</taxon>
        <taxon>Liliopsida</taxon>
        <taxon>Asparagales</taxon>
        <taxon>Orchidaceae</taxon>
        <taxon>Epidendroideae</taxon>
        <taxon>Malaxideae</taxon>
        <taxon>Dendrobiinae</taxon>
        <taxon>Dendrobium</taxon>
    </lineage>
</organism>
<dbReference type="Proteomes" id="UP000233837">
    <property type="component" value="Unassembled WGS sequence"/>
</dbReference>
<reference evidence="1 2" key="2">
    <citation type="journal article" date="2017" name="Nature">
        <title>The Apostasia genome and the evolution of orchids.</title>
        <authorList>
            <person name="Zhang G.Q."/>
            <person name="Liu K.W."/>
            <person name="Li Z."/>
            <person name="Lohaus R."/>
            <person name="Hsiao Y.Y."/>
            <person name="Niu S.C."/>
            <person name="Wang J.Y."/>
            <person name="Lin Y.C."/>
            <person name="Xu Q."/>
            <person name="Chen L.J."/>
            <person name="Yoshida K."/>
            <person name="Fujiwara S."/>
            <person name="Wang Z.W."/>
            <person name="Zhang Y.Q."/>
            <person name="Mitsuda N."/>
            <person name="Wang M."/>
            <person name="Liu G.H."/>
            <person name="Pecoraro L."/>
            <person name="Huang H.X."/>
            <person name="Xiao X.J."/>
            <person name="Lin M."/>
            <person name="Wu X.Y."/>
            <person name="Wu W.L."/>
            <person name="Chen Y.Y."/>
            <person name="Chang S.B."/>
            <person name="Sakamoto S."/>
            <person name="Ohme-Takagi M."/>
            <person name="Yagi M."/>
            <person name="Zeng S.J."/>
            <person name="Shen C.Y."/>
            <person name="Yeh C.M."/>
            <person name="Luo Y.B."/>
            <person name="Tsai W.C."/>
            <person name="Van de Peer Y."/>
            <person name="Liu Z.J."/>
        </authorList>
    </citation>
    <scope>NUCLEOTIDE SEQUENCE [LARGE SCALE GENOMIC DNA]</scope>
    <source>
        <tissue evidence="1">The whole plant</tissue>
    </source>
</reference>
<evidence type="ECO:0000313" key="2">
    <source>
        <dbReference type="Proteomes" id="UP000233837"/>
    </source>
</evidence>
<gene>
    <name evidence="1" type="ORF">MA16_Dca008176</name>
</gene>
<protein>
    <submittedName>
        <fullName evidence="1">Uncharacterized protein</fullName>
    </submittedName>
</protein>
<accession>A0A2I0XA50</accession>
<dbReference type="EMBL" id="KZ502032">
    <property type="protein sequence ID" value="PKU84766.1"/>
    <property type="molecule type" value="Genomic_DNA"/>
</dbReference>
<keyword evidence="2" id="KW-1185">Reference proteome</keyword>
<dbReference type="AlphaFoldDB" id="A0A2I0XA50"/>
<name>A0A2I0XA50_9ASPA</name>
<proteinExistence type="predicted"/>
<sequence length="53" mass="5920">MFPAVQKFASSSYPNFVKVPYFSENFGSLPASPPFRGKSERLAFPSSPRGCFR</sequence>
<evidence type="ECO:0000313" key="1">
    <source>
        <dbReference type="EMBL" id="PKU84766.1"/>
    </source>
</evidence>
<reference evidence="1 2" key="1">
    <citation type="journal article" date="2016" name="Sci. Rep.">
        <title>The Dendrobium catenatum Lindl. genome sequence provides insights into polysaccharide synthase, floral development and adaptive evolution.</title>
        <authorList>
            <person name="Zhang G.Q."/>
            <person name="Xu Q."/>
            <person name="Bian C."/>
            <person name="Tsai W.C."/>
            <person name="Yeh C.M."/>
            <person name="Liu K.W."/>
            <person name="Yoshida K."/>
            <person name="Zhang L.S."/>
            <person name="Chang S.B."/>
            <person name="Chen F."/>
            <person name="Shi Y."/>
            <person name="Su Y.Y."/>
            <person name="Zhang Y.Q."/>
            <person name="Chen L.J."/>
            <person name="Yin Y."/>
            <person name="Lin M."/>
            <person name="Huang H."/>
            <person name="Deng H."/>
            <person name="Wang Z.W."/>
            <person name="Zhu S.L."/>
            <person name="Zhao X."/>
            <person name="Deng C."/>
            <person name="Niu S.C."/>
            <person name="Huang J."/>
            <person name="Wang M."/>
            <person name="Liu G.H."/>
            <person name="Yang H.J."/>
            <person name="Xiao X.J."/>
            <person name="Hsiao Y.Y."/>
            <person name="Wu W.L."/>
            <person name="Chen Y.Y."/>
            <person name="Mitsuda N."/>
            <person name="Ohme-Takagi M."/>
            <person name="Luo Y.B."/>
            <person name="Van de Peer Y."/>
            <person name="Liu Z.J."/>
        </authorList>
    </citation>
    <scope>NUCLEOTIDE SEQUENCE [LARGE SCALE GENOMIC DNA]</scope>
    <source>
        <tissue evidence="1">The whole plant</tissue>
    </source>
</reference>